<dbReference type="InParanoid" id="A0A1Y2AX43"/>
<dbReference type="PANTHER" id="PTHR12688">
    <property type="entry name" value="DYNEIN LIGHT INTERMEDIATE CHAIN"/>
    <property type="match status" value="1"/>
</dbReference>
<dbReference type="EMBL" id="MCFC01000047">
    <property type="protein sequence ID" value="ORY26475.1"/>
    <property type="molecule type" value="Genomic_DNA"/>
</dbReference>
<dbReference type="Pfam" id="PF05783">
    <property type="entry name" value="DLIC"/>
    <property type="match status" value="3"/>
</dbReference>
<feature type="region of interest" description="Disordered" evidence="10">
    <location>
        <begin position="504"/>
        <end position="563"/>
    </location>
</feature>
<keyword evidence="4" id="KW-0493">Microtubule</keyword>
<proteinExistence type="predicted"/>
<dbReference type="AlphaFoldDB" id="A0A1Y2AX43"/>
<dbReference type="STRING" id="71784.A0A1Y2AX43"/>
<dbReference type="GO" id="GO:0007018">
    <property type="term" value="P:microtubule-based movement"/>
    <property type="evidence" value="ECO:0007669"/>
    <property type="project" value="InterPro"/>
</dbReference>
<protein>
    <submittedName>
        <fullName evidence="11">Dynein light intermediate chain-domain-containing protein</fullName>
    </submittedName>
</protein>
<dbReference type="GO" id="GO:0045504">
    <property type="term" value="F:dynein heavy chain binding"/>
    <property type="evidence" value="ECO:0007669"/>
    <property type="project" value="TreeGrafter"/>
</dbReference>
<comment type="subcellular location">
    <subcellularLocation>
        <location evidence="1">Cytoplasm</location>
        <location evidence="1">Cytoskeleton</location>
    </subcellularLocation>
</comment>
<evidence type="ECO:0000256" key="5">
    <source>
        <dbReference type="ARBA" id="ARBA00022741"/>
    </source>
</evidence>
<dbReference type="GO" id="GO:0005868">
    <property type="term" value="C:cytoplasmic dynein complex"/>
    <property type="evidence" value="ECO:0007669"/>
    <property type="project" value="InterPro"/>
</dbReference>
<dbReference type="Proteomes" id="UP000193986">
    <property type="component" value="Unassembled WGS sequence"/>
</dbReference>
<evidence type="ECO:0000256" key="2">
    <source>
        <dbReference type="ARBA" id="ARBA00022448"/>
    </source>
</evidence>
<evidence type="ECO:0000256" key="1">
    <source>
        <dbReference type="ARBA" id="ARBA00004245"/>
    </source>
</evidence>
<feature type="compositionally biased region" description="Polar residues" evidence="10">
    <location>
        <begin position="406"/>
        <end position="422"/>
    </location>
</feature>
<evidence type="ECO:0000313" key="12">
    <source>
        <dbReference type="Proteomes" id="UP000193986"/>
    </source>
</evidence>
<organism evidence="11 12">
    <name type="scientific">Naematelia encephala</name>
    <dbReference type="NCBI Taxonomy" id="71784"/>
    <lineage>
        <taxon>Eukaryota</taxon>
        <taxon>Fungi</taxon>
        <taxon>Dikarya</taxon>
        <taxon>Basidiomycota</taxon>
        <taxon>Agaricomycotina</taxon>
        <taxon>Tremellomycetes</taxon>
        <taxon>Tremellales</taxon>
        <taxon>Naemateliaceae</taxon>
        <taxon>Naematelia</taxon>
    </lineage>
</organism>
<keyword evidence="2" id="KW-0813">Transport</keyword>
<dbReference type="InterPro" id="IPR022780">
    <property type="entry name" value="Dynein_light_int_chain"/>
</dbReference>
<feature type="region of interest" description="Disordered" evidence="10">
    <location>
        <begin position="401"/>
        <end position="422"/>
    </location>
</feature>
<keyword evidence="9" id="KW-0206">Cytoskeleton</keyword>
<dbReference type="InterPro" id="IPR008467">
    <property type="entry name" value="Dynein1_light_intermed_chain"/>
</dbReference>
<keyword evidence="8" id="KW-0505">Motor protein</keyword>
<evidence type="ECO:0000256" key="8">
    <source>
        <dbReference type="ARBA" id="ARBA00023175"/>
    </source>
</evidence>
<keyword evidence="5" id="KW-0547">Nucleotide-binding</keyword>
<evidence type="ECO:0000256" key="9">
    <source>
        <dbReference type="ARBA" id="ARBA00023212"/>
    </source>
</evidence>
<evidence type="ECO:0000256" key="4">
    <source>
        <dbReference type="ARBA" id="ARBA00022701"/>
    </source>
</evidence>
<dbReference type="OrthoDB" id="27603at2759"/>
<evidence type="ECO:0000256" key="10">
    <source>
        <dbReference type="SAM" id="MobiDB-lite"/>
    </source>
</evidence>
<dbReference type="GO" id="GO:0005874">
    <property type="term" value="C:microtubule"/>
    <property type="evidence" value="ECO:0007669"/>
    <property type="project" value="UniProtKB-KW"/>
</dbReference>
<evidence type="ECO:0000313" key="11">
    <source>
        <dbReference type="EMBL" id="ORY26475.1"/>
    </source>
</evidence>
<keyword evidence="3" id="KW-0963">Cytoplasm</keyword>
<accession>A0A1Y2AX43</accession>
<feature type="region of interest" description="Disordered" evidence="10">
    <location>
        <begin position="448"/>
        <end position="474"/>
    </location>
</feature>
<feature type="compositionally biased region" description="Polar residues" evidence="10">
    <location>
        <begin position="546"/>
        <end position="563"/>
    </location>
</feature>
<dbReference type="PANTHER" id="PTHR12688:SF0">
    <property type="entry name" value="DYNEIN LIGHT INTERMEDIATE CHAIN"/>
    <property type="match status" value="1"/>
</dbReference>
<keyword evidence="7" id="KW-0243">Dynein</keyword>
<gene>
    <name evidence="11" type="ORF">BCR39DRAFT_540856</name>
</gene>
<keyword evidence="6" id="KW-0067">ATP-binding</keyword>
<dbReference type="GO" id="GO:0005524">
    <property type="term" value="F:ATP binding"/>
    <property type="evidence" value="ECO:0007669"/>
    <property type="project" value="UniProtKB-KW"/>
</dbReference>
<name>A0A1Y2AX43_9TREE</name>
<dbReference type="GO" id="GO:0035974">
    <property type="term" value="C:meiotic spindle pole body"/>
    <property type="evidence" value="ECO:0007669"/>
    <property type="project" value="TreeGrafter"/>
</dbReference>
<comment type="caution">
    <text evidence="11">The sequence shown here is derived from an EMBL/GenBank/DDBJ whole genome shotgun (WGS) entry which is preliminary data.</text>
</comment>
<dbReference type="GO" id="GO:0000226">
    <property type="term" value="P:microtubule cytoskeleton organization"/>
    <property type="evidence" value="ECO:0007669"/>
    <property type="project" value="TreeGrafter"/>
</dbReference>
<evidence type="ECO:0000256" key="3">
    <source>
        <dbReference type="ARBA" id="ARBA00022490"/>
    </source>
</evidence>
<evidence type="ECO:0000256" key="6">
    <source>
        <dbReference type="ARBA" id="ARBA00022840"/>
    </source>
</evidence>
<sequence length="563" mass="60937">MDVASISTSAGPSSSERTDLWSEILRSANRGTRGRGSWKRKNILLLSERHHGRRYLLDQLLSAPSTSRSRVKPSNFNSRSGRTGSLAMGYEVLEVKEDGDEDSVPPVSIFYPPSSHPSITRLIPRSLPPDSLLDTTVMILLDWTKPSSMIKELQSWLAWTDSWARESAQKGELEELHERLQSHLQHYTEPVPSTPAAGSSTSPFSTPALPSIASAFQGGPLLPLGQGSLTLNQSGVPIIVVCTKADLMDTAGDEIGMKGGGWEERTDWVQQVLRTICLSYGASLFYTAASQPTTYTLLRSYLLHRLYTVPPPLDPSNDAPPPTASSSRFLFPHRANVLDRDAVMVPAGWDSWGKINVLRDGYDPDRVGKAWEASLRRFSGSDEADEDEGIDDLWVEMIPDTERSTKPTNQPHITTTTEPEQSFLSRQLDILLKDPNRDPRATFRNAANLTAASSSSGPGETDTQAGVVGPMGSGGLNLPGVEKAMLEMEGGSAEDLREKFARLGRRESSRAGPLSPTGTAPGGGSSTVPNEALHNFFQGLLATKGKTGSSTPKQAETKQGSSA</sequence>
<reference evidence="11 12" key="1">
    <citation type="submission" date="2016-07" db="EMBL/GenBank/DDBJ databases">
        <title>Pervasive Adenine N6-methylation of Active Genes in Fungi.</title>
        <authorList>
            <consortium name="DOE Joint Genome Institute"/>
            <person name="Mondo S.J."/>
            <person name="Dannebaum R.O."/>
            <person name="Kuo R.C."/>
            <person name="Labutti K."/>
            <person name="Haridas S."/>
            <person name="Kuo A."/>
            <person name="Salamov A."/>
            <person name="Ahrendt S.R."/>
            <person name="Lipzen A."/>
            <person name="Sullivan W."/>
            <person name="Andreopoulos W.B."/>
            <person name="Clum A."/>
            <person name="Lindquist E."/>
            <person name="Daum C."/>
            <person name="Ramamoorthy G.K."/>
            <person name="Gryganskyi A."/>
            <person name="Culley D."/>
            <person name="Magnuson J.K."/>
            <person name="James T.Y."/>
            <person name="O'Malley M.A."/>
            <person name="Stajich J.E."/>
            <person name="Spatafora J.W."/>
            <person name="Visel A."/>
            <person name="Grigoriev I.V."/>
        </authorList>
    </citation>
    <scope>NUCLEOTIDE SEQUENCE [LARGE SCALE GENOMIC DNA]</scope>
    <source>
        <strain evidence="11 12">68-887.2</strain>
    </source>
</reference>
<keyword evidence="12" id="KW-1185">Reference proteome</keyword>
<evidence type="ECO:0000256" key="7">
    <source>
        <dbReference type="ARBA" id="ARBA00023017"/>
    </source>
</evidence>